<reference evidence="2" key="1">
    <citation type="journal article" date="2021" name="PeerJ">
        <title>Extensive microbial diversity within the chicken gut microbiome revealed by metagenomics and culture.</title>
        <authorList>
            <person name="Gilroy R."/>
            <person name="Ravi A."/>
            <person name="Getino M."/>
            <person name="Pursley I."/>
            <person name="Horton D.L."/>
            <person name="Alikhan N.F."/>
            <person name="Baker D."/>
            <person name="Gharbi K."/>
            <person name="Hall N."/>
            <person name="Watson M."/>
            <person name="Adriaenssens E.M."/>
            <person name="Foster-Nyarko E."/>
            <person name="Jarju S."/>
            <person name="Secka A."/>
            <person name="Antonio M."/>
            <person name="Oren A."/>
            <person name="Chaudhuri R.R."/>
            <person name="La Ragione R."/>
            <person name="Hildebrand F."/>
            <person name="Pallen M.J."/>
        </authorList>
    </citation>
    <scope>NUCLEOTIDE SEQUENCE</scope>
    <source>
        <strain evidence="2">CHK171-7178</strain>
    </source>
</reference>
<protein>
    <submittedName>
        <fullName evidence="2">Uncharacterized protein</fullName>
    </submittedName>
</protein>
<organism evidence="2 3">
    <name type="scientific">Sporosarcina psychrophila</name>
    <name type="common">Bacillus psychrophilus</name>
    <dbReference type="NCBI Taxonomy" id="1476"/>
    <lineage>
        <taxon>Bacteria</taxon>
        <taxon>Bacillati</taxon>
        <taxon>Bacillota</taxon>
        <taxon>Bacilli</taxon>
        <taxon>Bacillales</taxon>
        <taxon>Caryophanaceae</taxon>
        <taxon>Sporosarcina</taxon>
    </lineage>
</organism>
<comment type="caution">
    <text evidence="2">The sequence shown here is derived from an EMBL/GenBank/DDBJ whole genome shotgun (WGS) entry which is preliminary data.</text>
</comment>
<name>A0A921FYH2_SPOPS</name>
<keyword evidence="1" id="KW-0812">Transmembrane</keyword>
<dbReference type="AlphaFoldDB" id="A0A921FYH2"/>
<evidence type="ECO:0000256" key="1">
    <source>
        <dbReference type="SAM" id="Phobius"/>
    </source>
</evidence>
<keyword evidence="1" id="KW-1133">Transmembrane helix</keyword>
<evidence type="ECO:0000313" key="3">
    <source>
        <dbReference type="Proteomes" id="UP000698173"/>
    </source>
</evidence>
<evidence type="ECO:0000313" key="2">
    <source>
        <dbReference type="EMBL" id="HJF32003.1"/>
    </source>
</evidence>
<dbReference type="Proteomes" id="UP000698173">
    <property type="component" value="Unassembled WGS sequence"/>
</dbReference>
<keyword evidence="1" id="KW-0472">Membrane</keyword>
<proteinExistence type="predicted"/>
<dbReference type="EMBL" id="DYWT01000158">
    <property type="protein sequence ID" value="HJF32003.1"/>
    <property type="molecule type" value="Genomic_DNA"/>
</dbReference>
<accession>A0A921FYH2</accession>
<sequence length="64" mass="7437">MQYDGVSIAFYILSLYILYLIIERAVRKGINNSIIGQVLEKKYGIKEDKKTILEVLEDDLDKDK</sequence>
<reference evidence="2" key="2">
    <citation type="submission" date="2021-09" db="EMBL/GenBank/DDBJ databases">
        <authorList>
            <person name="Gilroy R."/>
        </authorList>
    </citation>
    <scope>NUCLEOTIDE SEQUENCE</scope>
    <source>
        <strain evidence="2">CHK171-7178</strain>
    </source>
</reference>
<gene>
    <name evidence="2" type="ORF">K8V56_09530</name>
</gene>
<feature type="transmembrane region" description="Helical" evidence="1">
    <location>
        <begin position="6"/>
        <end position="22"/>
    </location>
</feature>